<keyword evidence="3" id="KW-1185">Reference proteome</keyword>
<evidence type="ECO:0000313" key="3">
    <source>
        <dbReference type="Proteomes" id="UP000324748"/>
    </source>
</evidence>
<name>A0A5B0NCI4_PUCGR</name>
<proteinExistence type="predicted"/>
<protein>
    <submittedName>
        <fullName evidence="2">Uncharacterized protein</fullName>
    </submittedName>
</protein>
<comment type="caution">
    <text evidence="2">The sequence shown here is derived from an EMBL/GenBank/DDBJ whole genome shotgun (WGS) entry which is preliminary data.</text>
</comment>
<feature type="region of interest" description="Disordered" evidence="1">
    <location>
        <begin position="101"/>
        <end position="267"/>
    </location>
</feature>
<reference evidence="2 3" key="1">
    <citation type="submission" date="2019-05" db="EMBL/GenBank/DDBJ databases">
        <title>Emergence of the Ug99 lineage of the wheat stem rust pathogen through somatic hybridization.</title>
        <authorList>
            <person name="Li F."/>
            <person name="Upadhyaya N.M."/>
            <person name="Sperschneider J."/>
            <person name="Matny O."/>
            <person name="Nguyen-Phuc H."/>
            <person name="Mago R."/>
            <person name="Raley C."/>
            <person name="Miller M.E."/>
            <person name="Silverstein K.A.T."/>
            <person name="Henningsen E."/>
            <person name="Hirsch C.D."/>
            <person name="Visser B."/>
            <person name="Pretorius Z.A."/>
            <person name="Steffenson B.J."/>
            <person name="Schwessinger B."/>
            <person name="Dodds P.N."/>
            <person name="Figueroa M."/>
        </authorList>
    </citation>
    <scope>NUCLEOTIDE SEQUENCE [LARGE SCALE GENOMIC DNA]</scope>
    <source>
        <strain evidence="2">21-0</strain>
    </source>
</reference>
<dbReference type="OrthoDB" id="10284613at2759"/>
<dbReference type="AlphaFoldDB" id="A0A5B0NCI4"/>
<accession>A0A5B0NCI4</accession>
<feature type="region of interest" description="Disordered" evidence="1">
    <location>
        <begin position="45"/>
        <end position="72"/>
    </location>
</feature>
<sequence>MSDMLEVTVLREELTILRTRLETLETRVTTILPSHVQLPSLKLAKAKEKPEDSKETILPKSSSQLMNQSHGTLRSRSFKVMRHLISVVDVSRVEDVVRETKKPLPNLQDPETSLAKTIRTRPQQTKTSPCSKSDSDVQELGSDVEKTHTCTSSKPMKASPDKKAVPCSKSGAPRVYHPKRPRKLAESAKKPPIPPKNLEKTHSTSSDTPRRLHPKVPCSITALPATTEFRGTMKAQSGKEPGEPPSRLETTINAGSDSPQHLHPKRPQKVKFSNNSAALDQQSGVILKTAEIPTVTRTPRNILPEVFAYNDLQLRSERFSVLKHDPAMLNLLPTSIKDKQFIATASMTNIENLPLASKMLIRRKILGIWEWKEGTSRARLHEYKTPEPGTTISNRSFKFVGFAWRGDLGQQPPRIEELHEDISQGADTLRWYWFKDLWLLSYFD</sequence>
<dbReference type="EMBL" id="VSWC01000105">
    <property type="protein sequence ID" value="KAA1086967.1"/>
    <property type="molecule type" value="Genomic_DNA"/>
</dbReference>
<feature type="compositionally biased region" description="Polar residues" evidence="1">
    <location>
        <begin position="248"/>
        <end position="259"/>
    </location>
</feature>
<dbReference type="Proteomes" id="UP000324748">
    <property type="component" value="Unassembled WGS sequence"/>
</dbReference>
<feature type="compositionally biased region" description="Polar residues" evidence="1">
    <location>
        <begin position="59"/>
        <end position="72"/>
    </location>
</feature>
<organism evidence="2 3">
    <name type="scientific">Puccinia graminis f. sp. tritici</name>
    <dbReference type="NCBI Taxonomy" id="56615"/>
    <lineage>
        <taxon>Eukaryota</taxon>
        <taxon>Fungi</taxon>
        <taxon>Dikarya</taxon>
        <taxon>Basidiomycota</taxon>
        <taxon>Pucciniomycotina</taxon>
        <taxon>Pucciniomycetes</taxon>
        <taxon>Pucciniales</taxon>
        <taxon>Pucciniaceae</taxon>
        <taxon>Puccinia</taxon>
    </lineage>
</organism>
<evidence type="ECO:0000313" key="2">
    <source>
        <dbReference type="EMBL" id="KAA1086967.1"/>
    </source>
</evidence>
<feature type="compositionally biased region" description="Basic and acidic residues" evidence="1">
    <location>
        <begin position="45"/>
        <end position="57"/>
    </location>
</feature>
<gene>
    <name evidence="2" type="ORF">PGT21_017548</name>
</gene>
<feature type="compositionally biased region" description="Polar residues" evidence="1">
    <location>
        <begin position="109"/>
        <end position="132"/>
    </location>
</feature>
<evidence type="ECO:0000256" key="1">
    <source>
        <dbReference type="SAM" id="MobiDB-lite"/>
    </source>
</evidence>